<dbReference type="SUPFAM" id="SSF53335">
    <property type="entry name" value="S-adenosyl-L-methionine-dependent methyltransferases"/>
    <property type="match status" value="1"/>
</dbReference>
<dbReference type="Gene3D" id="3.40.50.150">
    <property type="entry name" value="Vaccinia Virus protein VP39"/>
    <property type="match status" value="1"/>
</dbReference>
<dbReference type="InterPro" id="IPR041698">
    <property type="entry name" value="Methyltransf_25"/>
</dbReference>
<keyword evidence="3" id="KW-1185">Reference proteome</keyword>
<name>A0ABN4I006_9BURK</name>
<dbReference type="RefSeq" id="WP_053197053.1">
    <property type="nucleotide sequence ID" value="NZ_CP011409.1"/>
</dbReference>
<protein>
    <submittedName>
        <fullName evidence="2">SAM-dependent methyltransferase</fullName>
    </submittedName>
</protein>
<dbReference type="GO" id="GO:0008168">
    <property type="term" value="F:methyltransferase activity"/>
    <property type="evidence" value="ECO:0007669"/>
    <property type="project" value="UniProtKB-KW"/>
</dbReference>
<dbReference type="Pfam" id="PF13649">
    <property type="entry name" value="Methyltransf_25"/>
    <property type="match status" value="1"/>
</dbReference>
<dbReference type="InterPro" id="IPR029063">
    <property type="entry name" value="SAM-dependent_MTases_sf"/>
</dbReference>
<dbReference type="EMBL" id="CP011409">
    <property type="protein sequence ID" value="AKZ62946.1"/>
    <property type="molecule type" value="Genomic_DNA"/>
</dbReference>
<evidence type="ECO:0000313" key="2">
    <source>
        <dbReference type="EMBL" id="AKZ62946.1"/>
    </source>
</evidence>
<dbReference type="Proteomes" id="UP000063429">
    <property type="component" value="Chromosome"/>
</dbReference>
<proteinExistence type="predicted"/>
<sequence length="242" mass="26367">MNDEKLQATFNQQAASAYDSQWARLAPFRDALHLLAAAVLTGLPAEAHILCVGAGTGAEIIALAEKFPGWHFTAVEPSAPMLDVFRRKAQEQGIASRCTFHAGYLDSLPHGEPYDAATSLLVSHFILQQDERAGFFRGIRERLRPDGWLINSDLASDVDASHYGALLEVWMRTMAGADLSQEKLEQMRTAYRRDVAILAPKLVGGIIASAGFDAPVQFYQCGLIHGWFARTSQGVRQAGGPA</sequence>
<accession>A0ABN4I006</accession>
<keyword evidence="2" id="KW-0489">Methyltransferase</keyword>
<feature type="domain" description="Methyltransferase" evidence="1">
    <location>
        <begin position="49"/>
        <end position="147"/>
    </location>
</feature>
<dbReference type="GO" id="GO:0032259">
    <property type="term" value="P:methylation"/>
    <property type="evidence" value="ECO:0007669"/>
    <property type="project" value="UniProtKB-KW"/>
</dbReference>
<reference evidence="3" key="1">
    <citation type="journal article" date="2015" name="Genome Announc.">
        <title>Complete Genome Sequence of Herbaspirillum hiltneri N3 (DSM 17495), Isolated from Surface-Sterilized Wheat Roots.</title>
        <authorList>
            <person name="Guizelini D."/>
            <person name="Saizaki P.M."/>
            <person name="Coimbra N.A."/>
            <person name="Weiss V.A."/>
            <person name="Faoro H."/>
            <person name="Sfeir M.Z."/>
            <person name="Baura V.A."/>
            <person name="Monteiro R.A."/>
            <person name="Chubatsu L.S."/>
            <person name="Souza E.M."/>
            <person name="Cruz L.M."/>
            <person name="Pedrosa F.O."/>
            <person name="Raittz R.T."/>
            <person name="Marchaukoski J.N."/>
            <person name="Steffens M.B."/>
        </authorList>
    </citation>
    <scope>NUCLEOTIDE SEQUENCE [LARGE SCALE GENOMIC DNA]</scope>
    <source>
        <strain evidence="3">N3</strain>
    </source>
</reference>
<organism evidence="2 3">
    <name type="scientific">Herbaspirillum hiltneri N3</name>
    <dbReference type="NCBI Taxonomy" id="1262470"/>
    <lineage>
        <taxon>Bacteria</taxon>
        <taxon>Pseudomonadati</taxon>
        <taxon>Pseudomonadota</taxon>
        <taxon>Betaproteobacteria</taxon>
        <taxon>Burkholderiales</taxon>
        <taxon>Oxalobacteraceae</taxon>
        <taxon>Herbaspirillum</taxon>
    </lineage>
</organism>
<gene>
    <name evidence="2" type="ORF">F506_09940</name>
</gene>
<keyword evidence="2" id="KW-0808">Transferase</keyword>
<evidence type="ECO:0000259" key="1">
    <source>
        <dbReference type="Pfam" id="PF13649"/>
    </source>
</evidence>
<dbReference type="CDD" id="cd02440">
    <property type="entry name" value="AdoMet_MTases"/>
    <property type="match status" value="1"/>
</dbReference>
<evidence type="ECO:0000313" key="3">
    <source>
        <dbReference type="Proteomes" id="UP000063429"/>
    </source>
</evidence>